<reference evidence="8" key="2">
    <citation type="journal article" date="2007" name="Science">
        <title>Draft genome sequence of the sexually transmitted pathogen Trichomonas vaginalis.</title>
        <authorList>
            <person name="Carlton J.M."/>
            <person name="Hirt R.P."/>
            <person name="Silva J.C."/>
            <person name="Delcher A.L."/>
            <person name="Schatz M."/>
            <person name="Zhao Q."/>
            <person name="Wortman J.R."/>
            <person name="Bidwell S.L."/>
            <person name="Alsmark U.C.M."/>
            <person name="Besteiro S."/>
            <person name="Sicheritz-Ponten T."/>
            <person name="Noel C.J."/>
            <person name="Dacks J.B."/>
            <person name="Foster P.G."/>
            <person name="Simillion C."/>
            <person name="Van de Peer Y."/>
            <person name="Miranda-Saavedra D."/>
            <person name="Barton G.J."/>
            <person name="Westrop G.D."/>
            <person name="Mueller S."/>
            <person name="Dessi D."/>
            <person name="Fiori P.L."/>
            <person name="Ren Q."/>
            <person name="Paulsen I."/>
            <person name="Zhang H."/>
            <person name="Bastida-Corcuera F.D."/>
            <person name="Simoes-Barbosa A."/>
            <person name="Brown M.T."/>
            <person name="Hayes R.D."/>
            <person name="Mukherjee M."/>
            <person name="Okumura C.Y."/>
            <person name="Schneider R."/>
            <person name="Smith A.J."/>
            <person name="Vanacova S."/>
            <person name="Villalvazo M."/>
            <person name="Haas B.J."/>
            <person name="Pertea M."/>
            <person name="Feldblyum T.V."/>
            <person name="Utterback T.R."/>
            <person name="Shu C.L."/>
            <person name="Osoegawa K."/>
            <person name="de Jong P.J."/>
            <person name="Hrdy I."/>
            <person name="Horvathova L."/>
            <person name="Zubacova Z."/>
            <person name="Dolezal P."/>
            <person name="Malik S.B."/>
            <person name="Logsdon J.M. Jr."/>
            <person name="Henze K."/>
            <person name="Gupta A."/>
            <person name="Wang C.C."/>
            <person name="Dunne R.L."/>
            <person name="Upcroft J.A."/>
            <person name="Upcroft P."/>
            <person name="White O."/>
            <person name="Salzberg S.L."/>
            <person name="Tang P."/>
            <person name="Chiu C.-H."/>
            <person name="Lee Y.-S."/>
            <person name="Embley T.M."/>
            <person name="Coombs G.H."/>
            <person name="Mottram J.C."/>
            <person name="Tachezy J."/>
            <person name="Fraser-Liggett C.M."/>
            <person name="Johnson P.J."/>
        </authorList>
    </citation>
    <scope>NUCLEOTIDE SEQUENCE [LARGE SCALE GENOMIC DNA]</scope>
    <source>
        <strain evidence="8">G3</strain>
    </source>
</reference>
<evidence type="ECO:0000256" key="6">
    <source>
        <dbReference type="PIRNR" id="PIRNR015840"/>
    </source>
</evidence>
<dbReference type="VEuPathDB" id="TrichDB:TVAG_316220"/>
<dbReference type="SMR" id="A2FAY0"/>
<organism evidence="8 9">
    <name type="scientific">Trichomonas vaginalis (strain ATCC PRA-98 / G3)</name>
    <dbReference type="NCBI Taxonomy" id="412133"/>
    <lineage>
        <taxon>Eukaryota</taxon>
        <taxon>Metamonada</taxon>
        <taxon>Parabasalia</taxon>
        <taxon>Trichomonadida</taxon>
        <taxon>Trichomonadidae</taxon>
        <taxon>Trichomonas</taxon>
    </lineage>
</organism>
<evidence type="ECO:0000256" key="7">
    <source>
        <dbReference type="SAM" id="Phobius"/>
    </source>
</evidence>
<dbReference type="GO" id="GO:0005886">
    <property type="term" value="C:plasma membrane"/>
    <property type="evidence" value="ECO:0000318"/>
    <property type="project" value="GO_Central"/>
</dbReference>
<sequence>MFSNPNSDPNQLPTQTAFSQQRIDAWRPLFTPAVVVSCLFVLGIIFSGFGIYLYLTFQKQVDVEVRYDDLMNGTDTIVPITVPKAMKGNDIWLFYKLTNFYQNHRRYMYSRSPAQLRGEYVGYNTLKSECDVWTSRGGSSDPKDLYLPCGAIALSFFNDTYQFVDNSITLLDAGISWRSDREKLFRKISSNYTEGIAWLEAMNETGFPNGQRNEHFIVWMRTASLPTFVKPYSRVSNPSIAAGTYYLNITNNYPIETFYGKKYILLTTLSPFGGKNMIYPYSYLVFGGLMFFFSIMILISRIFCSRTLGDTSYVIADPEKFDQFN</sequence>
<dbReference type="KEGG" id="tva:4755747"/>
<evidence type="ECO:0000256" key="4">
    <source>
        <dbReference type="ARBA" id="ARBA00022989"/>
    </source>
</evidence>
<keyword evidence="4 7" id="KW-1133">Transmembrane helix</keyword>
<evidence type="ECO:0000313" key="9">
    <source>
        <dbReference type="Proteomes" id="UP000001542"/>
    </source>
</evidence>
<dbReference type="Pfam" id="PF03381">
    <property type="entry name" value="CDC50"/>
    <property type="match status" value="1"/>
</dbReference>
<dbReference type="PANTHER" id="PTHR10926">
    <property type="entry name" value="CELL CYCLE CONTROL PROTEIN 50"/>
    <property type="match status" value="1"/>
</dbReference>
<accession>A2FAY0</accession>
<evidence type="ECO:0000256" key="3">
    <source>
        <dbReference type="ARBA" id="ARBA00022692"/>
    </source>
</evidence>
<evidence type="ECO:0008006" key="10">
    <source>
        <dbReference type="Google" id="ProtNLM"/>
    </source>
</evidence>
<gene>
    <name evidence="8" type="ORF">TVAG_316220</name>
</gene>
<comment type="subcellular location">
    <subcellularLocation>
        <location evidence="1">Membrane</location>
        <topology evidence="1">Multi-pass membrane protein</topology>
    </subcellularLocation>
</comment>
<evidence type="ECO:0000313" key="8">
    <source>
        <dbReference type="EMBL" id="EAX97957.1"/>
    </source>
</evidence>
<dbReference type="PANTHER" id="PTHR10926:SF0">
    <property type="entry name" value="CDC50, ISOFORM A"/>
    <property type="match status" value="1"/>
</dbReference>
<protein>
    <recommendedName>
        <fullName evidence="10">Cell cycle control protein</fullName>
    </recommendedName>
</protein>
<reference evidence="8" key="1">
    <citation type="submission" date="2006-10" db="EMBL/GenBank/DDBJ databases">
        <authorList>
            <person name="Amadeo P."/>
            <person name="Zhao Q."/>
            <person name="Wortman J."/>
            <person name="Fraser-Liggett C."/>
            <person name="Carlton J."/>
        </authorList>
    </citation>
    <scope>NUCLEOTIDE SEQUENCE</scope>
    <source>
        <strain evidence="8">G3</strain>
    </source>
</reference>
<dbReference type="FunCoup" id="A2FAY0">
    <property type="interactions" value="391"/>
</dbReference>
<dbReference type="STRING" id="5722.A2FAY0"/>
<dbReference type="OrthoDB" id="340608at2759"/>
<dbReference type="RefSeq" id="XP_001310887.1">
    <property type="nucleotide sequence ID" value="XM_001310886.1"/>
</dbReference>
<proteinExistence type="inferred from homology"/>
<feature type="transmembrane region" description="Helical" evidence="7">
    <location>
        <begin position="29"/>
        <end position="55"/>
    </location>
</feature>
<dbReference type="EMBL" id="DS113694">
    <property type="protein sequence ID" value="EAX97957.1"/>
    <property type="molecule type" value="Genomic_DNA"/>
</dbReference>
<name>A2FAY0_TRIV3</name>
<feature type="transmembrane region" description="Helical" evidence="7">
    <location>
        <begin position="278"/>
        <end position="299"/>
    </location>
</feature>
<dbReference type="InParanoid" id="A2FAY0"/>
<evidence type="ECO:0000256" key="1">
    <source>
        <dbReference type="ARBA" id="ARBA00004141"/>
    </source>
</evidence>
<dbReference type="eggNOG" id="KOG2952">
    <property type="taxonomic scope" value="Eukaryota"/>
</dbReference>
<dbReference type="GO" id="GO:0005794">
    <property type="term" value="C:Golgi apparatus"/>
    <property type="evidence" value="ECO:0000318"/>
    <property type="project" value="GO_Central"/>
</dbReference>
<evidence type="ECO:0000256" key="2">
    <source>
        <dbReference type="ARBA" id="ARBA00009457"/>
    </source>
</evidence>
<dbReference type="Proteomes" id="UP000001542">
    <property type="component" value="Unassembled WGS sequence"/>
</dbReference>
<keyword evidence="3 7" id="KW-0812">Transmembrane</keyword>
<dbReference type="GO" id="GO:0005783">
    <property type="term" value="C:endoplasmic reticulum"/>
    <property type="evidence" value="ECO:0000318"/>
    <property type="project" value="GO_Central"/>
</dbReference>
<keyword evidence="5 6" id="KW-0472">Membrane</keyword>
<dbReference type="PIRSF" id="PIRSF015840">
    <property type="entry name" value="DUF284_TM_euk"/>
    <property type="match status" value="1"/>
</dbReference>
<dbReference type="InterPro" id="IPR005045">
    <property type="entry name" value="CDC50/LEM3_fam"/>
</dbReference>
<keyword evidence="9" id="KW-1185">Reference proteome</keyword>
<evidence type="ECO:0000256" key="5">
    <source>
        <dbReference type="ARBA" id="ARBA00023136"/>
    </source>
</evidence>
<dbReference type="AlphaFoldDB" id="A2FAY0"/>
<dbReference type="VEuPathDB" id="TrichDB:TVAGG3_0888470"/>
<comment type="similarity">
    <text evidence="2 6">Belongs to the CDC50/LEM3 family.</text>
</comment>
<dbReference type="OMA" id="IPWSMFN"/>